<feature type="non-terminal residue" evidence="1">
    <location>
        <position position="74"/>
    </location>
</feature>
<accession>X0YW07</accession>
<protein>
    <submittedName>
        <fullName evidence="1">Uncharacterized protein</fullName>
    </submittedName>
</protein>
<dbReference type="EMBL" id="BARS01056243">
    <property type="protein sequence ID" value="GAG52493.1"/>
    <property type="molecule type" value="Genomic_DNA"/>
</dbReference>
<comment type="caution">
    <text evidence="1">The sequence shown here is derived from an EMBL/GenBank/DDBJ whole genome shotgun (WGS) entry which is preliminary data.</text>
</comment>
<name>X0YW07_9ZZZZ</name>
<gene>
    <name evidence="1" type="ORF">S01H1_82887</name>
</gene>
<organism evidence="1">
    <name type="scientific">marine sediment metagenome</name>
    <dbReference type="NCBI Taxonomy" id="412755"/>
    <lineage>
        <taxon>unclassified sequences</taxon>
        <taxon>metagenomes</taxon>
        <taxon>ecological metagenomes</taxon>
    </lineage>
</organism>
<dbReference type="AlphaFoldDB" id="X0YW07"/>
<evidence type="ECO:0000313" key="1">
    <source>
        <dbReference type="EMBL" id="GAG52493.1"/>
    </source>
</evidence>
<reference evidence="1" key="1">
    <citation type="journal article" date="2014" name="Front. Microbiol.">
        <title>High frequency of phylogenetically diverse reductive dehalogenase-homologous genes in deep subseafloor sedimentary metagenomes.</title>
        <authorList>
            <person name="Kawai M."/>
            <person name="Futagami T."/>
            <person name="Toyoda A."/>
            <person name="Takaki Y."/>
            <person name="Nishi S."/>
            <person name="Hori S."/>
            <person name="Arai W."/>
            <person name="Tsubouchi T."/>
            <person name="Morono Y."/>
            <person name="Uchiyama I."/>
            <person name="Ito T."/>
            <person name="Fujiyama A."/>
            <person name="Inagaki F."/>
            <person name="Takami H."/>
        </authorList>
    </citation>
    <scope>NUCLEOTIDE SEQUENCE</scope>
    <source>
        <strain evidence="1">Expedition CK06-06</strain>
    </source>
</reference>
<proteinExistence type="predicted"/>
<sequence>MLRCIAIITGRYVTIPIEEYNMATIKMSTRICKEFFLGFDYLGADGKRPSDIHSFFGNSTLTGHIENSAYAFQT</sequence>